<feature type="compositionally biased region" description="Basic and acidic residues" evidence="9">
    <location>
        <begin position="147"/>
        <end position="156"/>
    </location>
</feature>
<organism evidence="11 12">
    <name type="scientific">Trichogramma kaykai</name>
    <dbReference type="NCBI Taxonomy" id="54128"/>
    <lineage>
        <taxon>Eukaryota</taxon>
        <taxon>Metazoa</taxon>
        <taxon>Ecdysozoa</taxon>
        <taxon>Arthropoda</taxon>
        <taxon>Hexapoda</taxon>
        <taxon>Insecta</taxon>
        <taxon>Pterygota</taxon>
        <taxon>Neoptera</taxon>
        <taxon>Endopterygota</taxon>
        <taxon>Hymenoptera</taxon>
        <taxon>Apocrita</taxon>
        <taxon>Proctotrupomorpha</taxon>
        <taxon>Chalcidoidea</taxon>
        <taxon>Trichogrammatidae</taxon>
        <taxon>Trichogramma</taxon>
    </lineage>
</organism>
<evidence type="ECO:0000256" key="7">
    <source>
        <dbReference type="ARBA" id="ARBA00023242"/>
    </source>
</evidence>
<keyword evidence="7" id="KW-0539">Nucleus</keyword>
<feature type="region of interest" description="Disordered" evidence="9">
    <location>
        <begin position="137"/>
        <end position="156"/>
    </location>
</feature>
<reference evidence="11 12" key="1">
    <citation type="journal article" date="2024" name="bioRxiv">
        <title>A reference genome for Trichogramma kaykai: A tiny desert-dwelling parasitoid wasp with competing sex-ratio distorters.</title>
        <authorList>
            <person name="Culotta J."/>
            <person name="Lindsey A.R."/>
        </authorList>
    </citation>
    <scope>NUCLEOTIDE SEQUENCE [LARGE SCALE GENOMIC DNA]</scope>
    <source>
        <strain evidence="11 12">KSX58</strain>
    </source>
</reference>
<keyword evidence="3" id="KW-0677">Repeat</keyword>
<dbReference type="EMBL" id="JBJJXI010000055">
    <property type="protein sequence ID" value="KAL3399649.1"/>
    <property type="molecule type" value="Genomic_DNA"/>
</dbReference>
<dbReference type="PANTHER" id="PTHR16515">
    <property type="entry name" value="PR DOMAIN ZINC FINGER PROTEIN"/>
    <property type="match status" value="1"/>
</dbReference>
<dbReference type="SUPFAM" id="SSF57667">
    <property type="entry name" value="beta-beta-alpha zinc fingers"/>
    <property type="match status" value="3"/>
</dbReference>
<evidence type="ECO:0000256" key="6">
    <source>
        <dbReference type="ARBA" id="ARBA00023125"/>
    </source>
</evidence>
<dbReference type="GO" id="GO:0008270">
    <property type="term" value="F:zinc ion binding"/>
    <property type="evidence" value="ECO:0007669"/>
    <property type="project" value="UniProtKB-KW"/>
</dbReference>
<protein>
    <recommendedName>
        <fullName evidence="10">C2H2-type domain-containing protein</fullName>
    </recommendedName>
</protein>
<dbReference type="AlphaFoldDB" id="A0ABD2X3F4"/>
<evidence type="ECO:0000256" key="4">
    <source>
        <dbReference type="ARBA" id="ARBA00022771"/>
    </source>
</evidence>
<feature type="domain" description="C2H2-type" evidence="10">
    <location>
        <begin position="252"/>
        <end position="280"/>
    </location>
</feature>
<evidence type="ECO:0000313" key="11">
    <source>
        <dbReference type="EMBL" id="KAL3399649.1"/>
    </source>
</evidence>
<sequence>MESIRPLLGIKQECDNVSSNEGYIDSHDWYIMTSPFNNQDIKNNFSNESFVHGPQLANFSAVSQFTFKDEIIIDFECEDVKPGIEFLRPKISDFNSTNDSNNGRVEKYKRPSNIVEDEKVRVKKKTILRANEKNKTCKRERRRKSDGRRVVAKKGDSVVPNKIKPHKCKKCQKKFGKKDSLKIHFSLVHGHVKFECDICKKEFNDKGNLKNHIHNVHIRLKSHKCDECDKSFGRKGDLKKHIDRIHNCSKPHKCKVCKKSFFKRNDLTKHVDSVHTNKSRVICDICKKSLSRKDSLRNHIKNQHNKNKKLN</sequence>
<comment type="subcellular location">
    <subcellularLocation>
        <location evidence="1">Nucleus</location>
    </subcellularLocation>
</comment>
<evidence type="ECO:0000256" key="3">
    <source>
        <dbReference type="ARBA" id="ARBA00022737"/>
    </source>
</evidence>
<proteinExistence type="predicted"/>
<dbReference type="FunFam" id="3.30.160.60:FF:000100">
    <property type="entry name" value="Zinc finger 45-like"/>
    <property type="match status" value="1"/>
</dbReference>
<evidence type="ECO:0000313" key="12">
    <source>
        <dbReference type="Proteomes" id="UP001627154"/>
    </source>
</evidence>
<keyword evidence="6" id="KW-0238">DNA-binding</keyword>
<dbReference type="InterPro" id="IPR013087">
    <property type="entry name" value="Znf_C2H2_type"/>
</dbReference>
<keyword evidence="2" id="KW-0479">Metal-binding</keyword>
<dbReference type="Gene3D" id="3.30.160.60">
    <property type="entry name" value="Classic Zinc Finger"/>
    <property type="match status" value="4"/>
</dbReference>
<comment type="caution">
    <text evidence="11">The sequence shown here is derived from an EMBL/GenBank/DDBJ whole genome shotgun (WGS) entry which is preliminary data.</text>
</comment>
<dbReference type="SMART" id="SM00355">
    <property type="entry name" value="ZnF_C2H2"/>
    <property type="match status" value="5"/>
</dbReference>
<evidence type="ECO:0000259" key="10">
    <source>
        <dbReference type="PROSITE" id="PS50157"/>
    </source>
</evidence>
<dbReference type="InterPro" id="IPR036236">
    <property type="entry name" value="Znf_C2H2_sf"/>
</dbReference>
<evidence type="ECO:0000256" key="8">
    <source>
        <dbReference type="PROSITE-ProRule" id="PRU00042"/>
    </source>
</evidence>
<evidence type="ECO:0000256" key="5">
    <source>
        <dbReference type="ARBA" id="ARBA00022833"/>
    </source>
</evidence>
<feature type="domain" description="C2H2-type" evidence="10">
    <location>
        <begin position="281"/>
        <end position="309"/>
    </location>
</feature>
<dbReference type="PROSITE" id="PS00028">
    <property type="entry name" value="ZINC_FINGER_C2H2_1"/>
    <property type="match status" value="5"/>
</dbReference>
<evidence type="ECO:0000256" key="1">
    <source>
        <dbReference type="ARBA" id="ARBA00004123"/>
    </source>
</evidence>
<dbReference type="PANTHER" id="PTHR16515:SF49">
    <property type="entry name" value="GASTRULA ZINC FINGER PROTEIN XLCGF49.1-LIKE-RELATED"/>
    <property type="match status" value="1"/>
</dbReference>
<evidence type="ECO:0000256" key="9">
    <source>
        <dbReference type="SAM" id="MobiDB-lite"/>
    </source>
</evidence>
<keyword evidence="12" id="KW-1185">Reference proteome</keyword>
<feature type="domain" description="C2H2-type" evidence="10">
    <location>
        <begin position="223"/>
        <end position="251"/>
    </location>
</feature>
<gene>
    <name evidence="11" type="ORF">TKK_006911</name>
</gene>
<feature type="domain" description="C2H2-type" evidence="10">
    <location>
        <begin position="194"/>
        <end position="222"/>
    </location>
</feature>
<dbReference type="Pfam" id="PF00096">
    <property type="entry name" value="zf-C2H2"/>
    <property type="match status" value="4"/>
</dbReference>
<dbReference type="GO" id="GO:0003677">
    <property type="term" value="F:DNA binding"/>
    <property type="evidence" value="ECO:0007669"/>
    <property type="project" value="UniProtKB-KW"/>
</dbReference>
<accession>A0ABD2X3F4</accession>
<dbReference type="GO" id="GO:0005634">
    <property type="term" value="C:nucleus"/>
    <property type="evidence" value="ECO:0007669"/>
    <property type="project" value="UniProtKB-SubCell"/>
</dbReference>
<name>A0ABD2X3F4_9HYME</name>
<keyword evidence="5" id="KW-0862">Zinc</keyword>
<feature type="domain" description="C2H2-type" evidence="10">
    <location>
        <begin position="166"/>
        <end position="194"/>
    </location>
</feature>
<dbReference type="Proteomes" id="UP001627154">
    <property type="component" value="Unassembled WGS sequence"/>
</dbReference>
<dbReference type="InterPro" id="IPR050331">
    <property type="entry name" value="Zinc_finger"/>
</dbReference>
<keyword evidence="4 8" id="KW-0863">Zinc-finger</keyword>
<evidence type="ECO:0000256" key="2">
    <source>
        <dbReference type="ARBA" id="ARBA00022723"/>
    </source>
</evidence>
<dbReference type="PROSITE" id="PS50157">
    <property type="entry name" value="ZINC_FINGER_C2H2_2"/>
    <property type="match status" value="5"/>
</dbReference>